<dbReference type="EMBL" id="PPHD01013016">
    <property type="protein sequence ID" value="POI30095.1"/>
    <property type="molecule type" value="Genomic_DNA"/>
</dbReference>
<evidence type="ECO:0000313" key="1">
    <source>
        <dbReference type="EMBL" id="POI30095.1"/>
    </source>
</evidence>
<dbReference type="OrthoDB" id="439917at2759"/>
<organism evidence="1 2">
    <name type="scientific">Bambusicola thoracicus</name>
    <name type="common">Chinese bamboo-partridge</name>
    <name type="synonym">Perdix thoracica</name>
    <dbReference type="NCBI Taxonomy" id="9083"/>
    <lineage>
        <taxon>Eukaryota</taxon>
        <taxon>Metazoa</taxon>
        <taxon>Chordata</taxon>
        <taxon>Craniata</taxon>
        <taxon>Vertebrata</taxon>
        <taxon>Euteleostomi</taxon>
        <taxon>Archelosauria</taxon>
        <taxon>Archosauria</taxon>
        <taxon>Dinosauria</taxon>
        <taxon>Saurischia</taxon>
        <taxon>Theropoda</taxon>
        <taxon>Coelurosauria</taxon>
        <taxon>Aves</taxon>
        <taxon>Neognathae</taxon>
        <taxon>Galloanserae</taxon>
        <taxon>Galliformes</taxon>
        <taxon>Phasianidae</taxon>
        <taxon>Perdicinae</taxon>
        <taxon>Bambusicola</taxon>
    </lineage>
</organism>
<dbReference type="PANTHER" id="PTHR46104">
    <property type="entry name" value="GENE 9195-RELATED-RELATED"/>
    <property type="match status" value="1"/>
</dbReference>
<comment type="caution">
    <text evidence="1">The sequence shown here is derived from an EMBL/GenBank/DDBJ whole genome shotgun (WGS) entry which is preliminary data.</text>
</comment>
<dbReference type="SMART" id="SM01411">
    <property type="entry name" value="Ephrin_rec_like"/>
    <property type="match status" value="1"/>
</dbReference>
<reference evidence="1 2" key="1">
    <citation type="submission" date="2018-01" db="EMBL/GenBank/DDBJ databases">
        <title>Comparison of the Chinese Bamboo Partridge and Red Junglefowl genome sequences highlights the importance of demography in genome evolution.</title>
        <authorList>
            <person name="Tiley G.P."/>
            <person name="Kimball R.T."/>
            <person name="Braun E.L."/>
            <person name="Burleigh J.G."/>
        </authorList>
    </citation>
    <scope>NUCLEOTIDE SEQUENCE [LARGE SCALE GENOMIC DNA]</scope>
    <source>
        <strain evidence="1">RTK389</strain>
        <tissue evidence="1">Blood</tissue>
    </source>
</reference>
<dbReference type="AlphaFoldDB" id="A0A2P4T168"/>
<dbReference type="Proteomes" id="UP000237246">
    <property type="component" value="Unassembled WGS sequence"/>
</dbReference>
<keyword evidence="2" id="KW-1185">Reference proteome</keyword>
<protein>
    <submittedName>
        <fullName evidence="1">Uncharacterized protein</fullName>
    </submittedName>
</protein>
<sequence length="167" mass="18330">MDSQELPVCLVTFVLLDPVVQNHVLLAPTRHTPMERSAMLAQRVNTVSLVRNQSHVPRGISVPKAQLFQWLVQQAHITPRKGKPAASPVPKGHYCPRNTKFATQYPCPPGTYSDALNIWDASKCRLCPPGRVCSKPGLVRPDGLCMPGWFCPPGSMSSKPVFPGNHS</sequence>
<proteinExistence type="predicted"/>
<dbReference type="PANTHER" id="PTHR46104:SF1">
    <property type="entry name" value="GENE 9195-RELATED"/>
    <property type="match status" value="1"/>
</dbReference>
<name>A0A2P4T168_BAMTH</name>
<dbReference type="Gene3D" id="2.10.50.10">
    <property type="entry name" value="Tumor Necrosis Factor Receptor, subunit A, domain 2"/>
    <property type="match status" value="1"/>
</dbReference>
<feature type="non-terminal residue" evidence="1">
    <location>
        <position position="167"/>
    </location>
</feature>
<gene>
    <name evidence="1" type="ORF">CIB84_006154</name>
</gene>
<accession>A0A2P4T168</accession>
<evidence type="ECO:0000313" key="2">
    <source>
        <dbReference type="Proteomes" id="UP000237246"/>
    </source>
</evidence>